<evidence type="ECO:0000313" key="2">
    <source>
        <dbReference type="EMBL" id="PXZ07691.1"/>
    </source>
</evidence>
<comment type="caution">
    <text evidence="2">The sequence shown here is derived from an EMBL/GenBank/DDBJ whole genome shotgun (WGS) entry which is preliminary data.</text>
</comment>
<keyword evidence="3" id="KW-1185">Reference proteome</keyword>
<proteinExistence type="predicted"/>
<gene>
    <name evidence="2" type="ORF">DKK70_07565</name>
</gene>
<sequence>MKKIHLLKYIIAIVAVITIPFAMAESSDNIDNNTTEAIHVYNPRAQFLDVNNKATEFITVYNKEHHTNLHTVEVNGTYCLPSCLVPLKADWKISQAHGGKIPFRYVISVSCEKSTDNRYREWYIDVLVRNEQGKSIQSID</sequence>
<protein>
    <submittedName>
        <fullName evidence="2">Uncharacterized protein</fullName>
    </submittedName>
</protein>
<dbReference type="RefSeq" id="WP_110433424.1">
    <property type="nucleotide sequence ID" value="NZ_QGLR01000009.1"/>
</dbReference>
<feature type="chain" id="PRO_5015990443" evidence="1">
    <location>
        <begin position="25"/>
        <end position="140"/>
    </location>
</feature>
<keyword evidence="1" id="KW-0732">Signal</keyword>
<name>A0A2V4E9E0_9GAMM</name>
<reference evidence="2 3" key="1">
    <citation type="submission" date="2018-05" db="EMBL/GenBank/DDBJ databases">
        <title>Reference genomes for bee gut microbiota database.</title>
        <authorList>
            <person name="Ellegaard K.M."/>
        </authorList>
    </citation>
    <scope>NUCLEOTIDE SEQUENCE [LARGE SCALE GENOMIC DNA]</scope>
    <source>
        <strain evidence="2 3">ESL0182</strain>
    </source>
</reference>
<dbReference type="EMBL" id="QGLR01000009">
    <property type="protein sequence ID" value="PXZ07691.1"/>
    <property type="molecule type" value="Genomic_DNA"/>
</dbReference>
<dbReference type="OrthoDB" id="7065206at2"/>
<accession>A0A2V4E9E0</accession>
<organism evidence="2 3">
    <name type="scientific">Gilliamella apicola</name>
    <dbReference type="NCBI Taxonomy" id="1196095"/>
    <lineage>
        <taxon>Bacteria</taxon>
        <taxon>Pseudomonadati</taxon>
        <taxon>Pseudomonadota</taxon>
        <taxon>Gammaproteobacteria</taxon>
        <taxon>Orbales</taxon>
        <taxon>Orbaceae</taxon>
        <taxon>Gilliamella</taxon>
    </lineage>
</organism>
<feature type="signal peptide" evidence="1">
    <location>
        <begin position="1"/>
        <end position="24"/>
    </location>
</feature>
<evidence type="ECO:0000256" key="1">
    <source>
        <dbReference type="SAM" id="SignalP"/>
    </source>
</evidence>
<dbReference type="Proteomes" id="UP000247932">
    <property type="component" value="Unassembled WGS sequence"/>
</dbReference>
<evidence type="ECO:0000313" key="3">
    <source>
        <dbReference type="Proteomes" id="UP000247932"/>
    </source>
</evidence>
<dbReference type="AlphaFoldDB" id="A0A2V4E9E0"/>